<reference evidence="6" key="1">
    <citation type="submission" date="2016-04" db="EMBL/GenBank/DDBJ databases">
        <authorList>
            <person name="Calderon-Fernandez G.M.Sr."/>
        </authorList>
    </citation>
    <scope>NUCLEOTIDE SEQUENCE</scope>
    <source>
        <strain evidence="6">Int1</strain>
        <tissue evidence="6">Integument</tissue>
    </source>
</reference>
<evidence type="ECO:0000256" key="2">
    <source>
        <dbReference type="ARBA" id="ARBA00023239"/>
    </source>
</evidence>
<dbReference type="EMBL" id="GEMB01001063">
    <property type="protein sequence ID" value="JAS02084.1"/>
    <property type="molecule type" value="Transcribed_RNA"/>
</dbReference>
<name>A0A171AHG6_TRIIF</name>
<evidence type="ECO:0000256" key="4">
    <source>
        <dbReference type="ARBA" id="ARBA00032755"/>
    </source>
</evidence>
<keyword evidence="2 6" id="KW-0456">Lyase</keyword>
<comment type="catalytic activity">
    <reaction evidence="5">
        <text>2-deoxy-D-ribose 5-phosphate = D-glyceraldehyde 3-phosphate + acetaldehyde</text>
        <dbReference type="Rhea" id="RHEA:12821"/>
        <dbReference type="ChEBI" id="CHEBI:15343"/>
        <dbReference type="ChEBI" id="CHEBI:59776"/>
        <dbReference type="ChEBI" id="CHEBI:62877"/>
        <dbReference type="EC" id="4.1.2.4"/>
    </reaction>
</comment>
<dbReference type="GO" id="GO:0009264">
    <property type="term" value="P:deoxyribonucleotide catabolic process"/>
    <property type="evidence" value="ECO:0007669"/>
    <property type="project" value="InterPro"/>
</dbReference>
<evidence type="ECO:0000256" key="1">
    <source>
        <dbReference type="ARBA" id="ARBA00012515"/>
    </source>
</evidence>
<evidence type="ECO:0000256" key="5">
    <source>
        <dbReference type="ARBA" id="ARBA00048791"/>
    </source>
</evidence>
<dbReference type="GO" id="GO:0005737">
    <property type="term" value="C:cytoplasm"/>
    <property type="evidence" value="ECO:0007669"/>
    <property type="project" value="InterPro"/>
</dbReference>
<dbReference type="SUPFAM" id="SSF51569">
    <property type="entry name" value="Aldolase"/>
    <property type="match status" value="1"/>
</dbReference>
<keyword evidence="3" id="KW-0704">Schiff base</keyword>
<evidence type="ECO:0000256" key="3">
    <source>
        <dbReference type="ARBA" id="ARBA00023270"/>
    </source>
</evidence>
<dbReference type="GO" id="GO:0004139">
    <property type="term" value="F:deoxyribose-phosphate aldolase activity"/>
    <property type="evidence" value="ECO:0007669"/>
    <property type="project" value="UniProtKB-EC"/>
</dbReference>
<dbReference type="Gene3D" id="3.20.20.70">
    <property type="entry name" value="Aldolase class I"/>
    <property type="match status" value="1"/>
</dbReference>
<accession>A0A171AHG6</accession>
<feature type="non-terminal residue" evidence="6">
    <location>
        <position position="173"/>
    </location>
</feature>
<dbReference type="PANTHER" id="PTHR10889:SF3">
    <property type="entry name" value="DEOXYRIBOSE-PHOSPHATE ALDOLASE"/>
    <property type="match status" value="1"/>
</dbReference>
<dbReference type="PANTHER" id="PTHR10889">
    <property type="entry name" value="DEOXYRIBOSE-PHOSPHATE ALDOLASE"/>
    <property type="match status" value="1"/>
</dbReference>
<organism evidence="6">
    <name type="scientific">Triatoma infestans</name>
    <name type="common">Assassin bug</name>
    <dbReference type="NCBI Taxonomy" id="30076"/>
    <lineage>
        <taxon>Eukaryota</taxon>
        <taxon>Metazoa</taxon>
        <taxon>Ecdysozoa</taxon>
        <taxon>Arthropoda</taxon>
        <taxon>Hexapoda</taxon>
        <taxon>Insecta</taxon>
        <taxon>Pterygota</taxon>
        <taxon>Neoptera</taxon>
        <taxon>Paraneoptera</taxon>
        <taxon>Hemiptera</taxon>
        <taxon>Heteroptera</taxon>
        <taxon>Panheteroptera</taxon>
        <taxon>Cimicomorpha</taxon>
        <taxon>Reduviidae</taxon>
        <taxon>Triatominae</taxon>
        <taxon>Triatoma</taxon>
    </lineage>
</organism>
<dbReference type="InterPro" id="IPR013785">
    <property type="entry name" value="Aldolase_TIM"/>
</dbReference>
<evidence type="ECO:0000313" key="6">
    <source>
        <dbReference type="EMBL" id="JAS02084.1"/>
    </source>
</evidence>
<dbReference type="GO" id="GO:0016052">
    <property type="term" value="P:carbohydrate catabolic process"/>
    <property type="evidence" value="ECO:0007669"/>
    <property type="project" value="TreeGrafter"/>
</dbReference>
<feature type="non-terminal residue" evidence="6">
    <location>
        <position position="1"/>
    </location>
</feature>
<dbReference type="EC" id="4.1.2.4" evidence="1"/>
<sequence length="173" mass="19034">KLFSKQSNVLSELKDKESDWLKCCVSQPNVELRVKRLSSTFNLPDKYEAAWLLKAVTCTDLTTLAGDDTATNVNRLCIKAVHPISNKLLSSFANNEKEQAILGNIHTAAVCVYPARVRDAVKQLKLLNSDLPVASVATGFPSGQYPLSTRLAEIVYCINLGAREIDVVIDRSL</sequence>
<dbReference type="InterPro" id="IPR011343">
    <property type="entry name" value="DeoC"/>
</dbReference>
<dbReference type="AlphaFoldDB" id="A0A171AHG6"/>
<protein>
    <recommendedName>
        <fullName evidence="1">deoxyribose-phosphate aldolase</fullName>
        <ecNumber evidence="1">4.1.2.4</ecNumber>
    </recommendedName>
    <alternativeName>
        <fullName evidence="4">2-deoxy-D-ribose 5-phosphate aldolase</fullName>
    </alternativeName>
</protein>
<reference evidence="6" key="2">
    <citation type="journal article" date="2017" name="J. Med. Entomol.">
        <title>Transcriptome Analysis of the Triatoma infestans (Hemiptera: Reduviidae) Integument.</title>
        <authorList>
            <person name="Calderon-Fernandez G.M."/>
            <person name="Moriconi D.E."/>
            <person name="Dulbecco A.B."/>
            <person name="Juarez M.P."/>
        </authorList>
    </citation>
    <scope>NUCLEOTIDE SEQUENCE</scope>
    <source>
        <strain evidence="6">Int1</strain>
        <tissue evidence="6">Integument</tissue>
    </source>
</reference>
<proteinExistence type="predicted"/>